<feature type="region of interest" description="Disordered" evidence="11">
    <location>
        <begin position="233"/>
        <end position="273"/>
    </location>
</feature>
<dbReference type="EMBL" id="JBJKBG010000008">
    <property type="protein sequence ID" value="KAL3728522.1"/>
    <property type="molecule type" value="Genomic_DNA"/>
</dbReference>
<comment type="caution">
    <text evidence="12">The sequence shown here is derived from an EMBL/GenBank/DDBJ whole genome shotgun (WGS) entry which is preliminary data.</text>
</comment>
<keyword evidence="8 10" id="KW-1133">Transmembrane helix</keyword>
<dbReference type="GO" id="GO:0005886">
    <property type="term" value="C:plasma membrane"/>
    <property type="evidence" value="ECO:0007669"/>
    <property type="project" value="UniProtKB-SubCell"/>
</dbReference>
<evidence type="ECO:0000256" key="9">
    <source>
        <dbReference type="ARBA" id="ARBA00023136"/>
    </source>
</evidence>
<evidence type="ECO:0000256" key="1">
    <source>
        <dbReference type="ARBA" id="ARBA00004651"/>
    </source>
</evidence>
<evidence type="ECO:0000256" key="6">
    <source>
        <dbReference type="ARBA" id="ARBA00022692"/>
    </source>
</evidence>
<dbReference type="FunFam" id="1.20.1280.290:FF:000003">
    <property type="entry name" value="Bidirectional sugar transporter SWEET"/>
    <property type="match status" value="1"/>
</dbReference>
<evidence type="ECO:0000313" key="13">
    <source>
        <dbReference type="Proteomes" id="UP001634007"/>
    </source>
</evidence>
<accession>A0ABD3JN96</accession>
<evidence type="ECO:0000256" key="4">
    <source>
        <dbReference type="ARBA" id="ARBA00022475"/>
    </source>
</evidence>
<keyword evidence="9 10" id="KW-0472">Membrane</keyword>
<feature type="transmembrane region" description="Helical" evidence="10">
    <location>
        <begin position="165"/>
        <end position="187"/>
    </location>
</feature>
<dbReference type="PANTHER" id="PTHR10791">
    <property type="entry name" value="RAG1-ACTIVATING PROTEIN 1"/>
    <property type="match status" value="1"/>
</dbReference>
<evidence type="ECO:0000256" key="2">
    <source>
        <dbReference type="ARBA" id="ARBA00007809"/>
    </source>
</evidence>
<evidence type="ECO:0000256" key="3">
    <source>
        <dbReference type="ARBA" id="ARBA00022448"/>
    </source>
</evidence>
<comment type="function">
    <text evidence="10">Mediates both low-affinity uptake and efflux of sugar across the membrane.</text>
</comment>
<dbReference type="Gene3D" id="1.20.1280.290">
    <property type="match status" value="2"/>
</dbReference>
<gene>
    <name evidence="12" type="ORF">ACJRO7_033157</name>
</gene>
<name>A0ABD3JN96_EUCGL</name>
<dbReference type="Pfam" id="PF03083">
    <property type="entry name" value="MtN3_slv"/>
    <property type="match status" value="2"/>
</dbReference>
<evidence type="ECO:0000256" key="7">
    <source>
        <dbReference type="ARBA" id="ARBA00022737"/>
    </source>
</evidence>
<dbReference type="PANTHER" id="PTHR10791:SF222">
    <property type="entry name" value="BIDIRECTIONAL SUGAR TRANSPORTER SWEET15"/>
    <property type="match status" value="1"/>
</dbReference>
<evidence type="ECO:0000256" key="8">
    <source>
        <dbReference type="ARBA" id="ARBA00022989"/>
    </source>
</evidence>
<dbReference type="FunFam" id="1.20.1280.290:FF:000001">
    <property type="entry name" value="Bidirectional sugar transporter SWEET"/>
    <property type="match status" value="1"/>
</dbReference>
<comment type="subcellular location">
    <subcellularLocation>
        <location evidence="1 10">Cell membrane</location>
        <topology evidence="1 10">Multi-pass membrane protein</topology>
    </subcellularLocation>
</comment>
<evidence type="ECO:0000256" key="10">
    <source>
        <dbReference type="RuleBase" id="RU910715"/>
    </source>
</evidence>
<feature type="transmembrane region" description="Helical" evidence="10">
    <location>
        <begin position="71"/>
        <end position="94"/>
    </location>
</feature>
<dbReference type="InterPro" id="IPR047664">
    <property type="entry name" value="SWEET"/>
</dbReference>
<feature type="transmembrane region" description="Helical" evidence="10">
    <location>
        <begin position="193"/>
        <end position="214"/>
    </location>
</feature>
<reference evidence="12 13" key="1">
    <citation type="submission" date="2024-11" db="EMBL/GenBank/DDBJ databases">
        <title>Chromosome-level genome assembly of Eucalyptus globulus Labill. provides insights into its genome evolution.</title>
        <authorList>
            <person name="Li X."/>
        </authorList>
    </citation>
    <scope>NUCLEOTIDE SEQUENCE [LARGE SCALE GENOMIC DNA]</scope>
    <source>
        <strain evidence="12">CL2024</strain>
        <tissue evidence="12">Fresh tender leaves</tissue>
    </source>
</reference>
<organism evidence="12 13">
    <name type="scientific">Eucalyptus globulus</name>
    <name type="common">Tasmanian blue gum</name>
    <dbReference type="NCBI Taxonomy" id="34317"/>
    <lineage>
        <taxon>Eukaryota</taxon>
        <taxon>Viridiplantae</taxon>
        <taxon>Streptophyta</taxon>
        <taxon>Embryophyta</taxon>
        <taxon>Tracheophyta</taxon>
        <taxon>Spermatophyta</taxon>
        <taxon>Magnoliopsida</taxon>
        <taxon>eudicotyledons</taxon>
        <taxon>Gunneridae</taxon>
        <taxon>Pentapetalae</taxon>
        <taxon>rosids</taxon>
        <taxon>malvids</taxon>
        <taxon>Myrtales</taxon>
        <taxon>Myrtaceae</taxon>
        <taxon>Myrtoideae</taxon>
        <taxon>Eucalypteae</taxon>
        <taxon>Eucalyptus</taxon>
    </lineage>
</organism>
<feature type="transmembrane region" description="Helical" evidence="10">
    <location>
        <begin position="48"/>
        <end position="65"/>
    </location>
</feature>
<evidence type="ECO:0000313" key="12">
    <source>
        <dbReference type="EMBL" id="KAL3728522.1"/>
    </source>
</evidence>
<sequence length="273" mass="31113">MAFFDHHHFWTLTFGILGNIVSFFIFLALVPTFYIIYRNKSTKEFQSIPYLVALFSSMLWLYYAFLKGHSFLLITINSFGCVIEIVYITIYIAYAPRATRNSKIKLFVLMKKGLFSLLILITRFIPNDDTRTTVFGWICTTISLTTFAAPLNIMARVVRTNSVEFMSFSLSFFLTLSAIMWFGYGFFQKDWCIMIPNIVGFVLGLSQMVLYGYYRNREVIIIMDEEPVTVEIPPPIDAGEARADEQQPQPLQLPEGAVEVGVSGDDPGSDQPS</sequence>
<dbReference type="AlphaFoldDB" id="A0ABD3JN96"/>
<feature type="transmembrane region" description="Helical" evidence="10">
    <location>
        <begin position="106"/>
        <end position="126"/>
    </location>
</feature>
<keyword evidence="13" id="KW-1185">Reference proteome</keyword>
<feature type="transmembrane region" description="Helical" evidence="10">
    <location>
        <begin position="12"/>
        <end position="36"/>
    </location>
</feature>
<dbReference type="InterPro" id="IPR004316">
    <property type="entry name" value="SWEET_rpt"/>
</dbReference>
<evidence type="ECO:0000256" key="5">
    <source>
        <dbReference type="ARBA" id="ARBA00022597"/>
    </source>
</evidence>
<dbReference type="GO" id="GO:0008515">
    <property type="term" value="F:sucrose transmembrane transporter activity"/>
    <property type="evidence" value="ECO:0007669"/>
    <property type="project" value="UniProtKB-ARBA"/>
</dbReference>
<keyword evidence="3 10" id="KW-0813">Transport</keyword>
<keyword evidence="5 10" id="KW-0762">Sugar transport</keyword>
<comment type="similarity">
    <text evidence="2 10">Belongs to the SWEET sugar transporter family.</text>
</comment>
<protein>
    <recommendedName>
        <fullName evidence="10">Bidirectional sugar transporter SWEET</fullName>
    </recommendedName>
</protein>
<dbReference type="Proteomes" id="UP001634007">
    <property type="component" value="Unassembled WGS sequence"/>
</dbReference>
<proteinExistence type="inferred from homology"/>
<keyword evidence="6 10" id="KW-0812">Transmembrane</keyword>
<evidence type="ECO:0000256" key="11">
    <source>
        <dbReference type="SAM" id="MobiDB-lite"/>
    </source>
</evidence>
<keyword evidence="7" id="KW-0677">Repeat</keyword>
<keyword evidence="4" id="KW-1003">Cell membrane</keyword>
<feature type="transmembrane region" description="Helical" evidence="10">
    <location>
        <begin position="132"/>
        <end position="153"/>
    </location>
</feature>